<dbReference type="EMBL" id="CCKQ01003992">
    <property type="protein sequence ID" value="CDW75133.1"/>
    <property type="molecule type" value="Genomic_DNA"/>
</dbReference>
<evidence type="ECO:0000256" key="4">
    <source>
        <dbReference type="ARBA" id="ARBA00022670"/>
    </source>
</evidence>
<protein>
    <recommendedName>
        <fullName evidence="3">ubiquitinyl hydrolase 1</fullName>
        <ecNumber evidence="3">3.4.19.12</ecNumber>
    </recommendedName>
</protein>
<dbReference type="GO" id="GO:0004843">
    <property type="term" value="F:cysteine-type deubiquitinase activity"/>
    <property type="evidence" value="ECO:0007669"/>
    <property type="project" value="UniProtKB-EC"/>
</dbReference>
<dbReference type="InterPro" id="IPR003903">
    <property type="entry name" value="UIM_dom"/>
</dbReference>
<keyword evidence="7" id="KW-0175">Coiled coil</keyword>
<dbReference type="AlphaFoldDB" id="A0A078A0X7"/>
<evidence type="ECO:0000259" key="8">
    <source>
        <dbReference type="PROSITE" id="PS50802"/>
    </source>
</evidence>
<dbReference type="Gene3D" id="3.90.70.80">
    <property type="match status" value="1"/>
</dbReference>
<dbReference type="GO" id="GO:0061578">
    <property type="term" value="F:K63-linked deubiquitinase activity"/>
    <property type="evidence" value="ECO:0007669"/>
    <property type="project" value="TreeGrafter"/>
</dbReference>
<dbReference type="PANTHER" id="PTHR12419:SF4">
    <property type="entry name" value="OTU DOMAIN-CONTAINING PROTEIN 5"/>
    <property type="match status" value="1"/>
</dbReference>
<dbReference type="Proteomes" id="UP000039865">
    <property type="component" value="Unassembled WGS sequence"/>
</dbReference>
<accession>A0A078A0X7</accession>
<evidence type="ECO:0000256" key="1">
    <source>
        <dbReference type="ARBA" id="ARBA00000707"/>
    </source>
</evidence>
<comment type="similarity">
    <text evidence="2">Belongs to the peptidase C85 family.</text>
</comment>
<dbReference type="GO" id="GO:0016579">
    <property type="term" value="P:protein deubiquitination"/>
    <property type="evidence" value="ECO:0007669"/>
    <property type="project" value="TreeGrafter"/>
</dbReference>
<evidence type="ECO:0000256" key="2">
    <source>
        <dbReference type="ARBA" id="ARBA00010407"/>
    </source>
</evidence>
<dbReference type="OrthoDB" id="415023at2759"/>
<keyword evidence="5" id="KW-0833">Ubl conjugation pathway</keyword>
<dbReference type="InParanoid" id="A0A078A0X7"/>
<dbReference type="CDD" id="cd22752">
    <property type="entry name" value="OTU_OTUD5-like"/>
    <property type="match status" value="1"/>
</dbReference>
<evidence type="ECO:0000256" key="3">
    <source>
        <dbReference type="ARBA" id="ARBA00012759"/>
    </source>
</evidence>
<dbReference type="InterPro" id="IPR016197">
    <property type="entry name" value="Chromo-like_dom_sf"/>
</dbReference>
<organism evidence="9 10">
    <name type="scientific">Stylonychia lemnae</name>
    <name type="common">Ciliate</name>
    <dbReference type="NCBI Taxonomy" id="5949"/>
    <lineage>
        <taxon>Eukaryota</taxon>
        <taxon>Sar</taxon>
        <taxon>Alveolata</taxon>
        <taxon>Ciliophora</taxon>
        <taxon>Intramacronucleata</taxon>
        <taxon>Spirotrichea</taxon>
        <taxon>Stichotrichia</taxon>
        <taxon>Sporadotrichida</taxon>
        <taxon>Oxytrichidae</taxon>
        <taxon>Stylonychinae</taxon>
        <taxon>Stylonychia</taxon>
    </lineage>
</organism>
<reference evidence="9 10" key="1">
    <citation type="submission" date="2014-06" db="EMBL/GenBank/DDBJ databases">
        <authorList>
            <person name="Swart Estienne"/>
        </authorList>
    </citation>
    <scope>NUCLEOTIDE SEQUENCE [LARGE SCALE GENOMIC DNA]</scope>
    <source>
        <strain evidence="9 10">130c</strain>
    </source>
</reference>
<gene>
    <name evidence="9" type="primary">Contig10587.g11304</name>
    <name evidence="9" type="ORF">STYLEM_4120</name>
</gene>
<dbReference type="InterPro" id="IPR003323">
    <property type="entry name" value="OTU_dom"/>
</dbReference>
<dbReference type="PANTHER" id="PTHR12419">
    <property type="entry name" value="OTU DOMAIN CONTAINING PROTEIN"/>
    <property type="match status" value="1"/>
</dbReference>
<dbReference type="SUPFAM" id="SSF54160">
    <property type="entry name" value="Chromo domain-like"/>
    <property type="match status" value="1"/>
</dbReference>
<comment type="catalytic activity">
    <reaction evidence="1">
        <text>Thiol-dependent hydrolysis of ester, thioester, amide, peptide and isopeptide bonds formed by the C-terminal Gly of ubiquitin (a 76-residue protein attached to proteins as an intracellular targeting signal).</text>
        <dbReference type="EC" id="3.4.19.12"/>
    </reaction>
</comment>
<feature type="domain" description="OTU" evidence="8">
    <location>
        <begin position="205"/>
        <end position="331"/>
    </location>
</feature>
<name>A0A078A0X7_STYLE</name>
<dbReference type="SUPFAM" id="SSF54001">
    <property type="entry name" value="Cysteine proteinases"/>
    <property type="match status" value="1"/>
</dbReference>
<dbReference type="InterPro" id="IPR038765">
    <property type="entry name" value="Papain-like_cys_pep_sf"/>
</dbReference>
<evidence type="ECO:0000256" key="6">
    <source>
        <dbReference type="ARBA" id="ARBA00022801"/>
    </source>
</evidence>
<keyword evidence="10" id="KW-1185">Reference proteome</keyword>
<evidence type="ECO:0000313" key="9">
    <source>
        <dbReference type="EMBL" id="CDW75133.1"/>
    </source>
</evidence>
<dbReference type="Pfam" id="PF02338">
    <property type="entry name" value="OTU"/>
    <property type="match status" value="1"/>
</dbReference>
<keyword evidence="4" id="KW-0645">Protease</keyword>
<dbReference type="PROSITE" id="PS50802">
    <property type="entry name" value="OTU"/>
    <property type="match status" value="1"/>
</dbReference>
<dbReference type="PROSITE" id="PS50330">
    <property type="entry name" value="UIM"/>
    <property type="match status" value="1"/>
</dbReference>
<dbReference type="InterPro" id="IPR050704">
    <property type="entry name" value="Peptidase_C85-like"/>
</dbReference>
<dbReference type="Gene3D" id="2.30.30.140">
    <property type="match status" value="2"/>
</dbReference>
<evidence type="ECO:0000256" key="5">
    <source>
        <dbReference type="ARBA" id="ARBA00022786"/>
    </source>
</evidence>
<evidence type="ECO:0000256" key="7">
    <source>
        <dbReference type="SAM" id="Coils"/>
    </source>
</evidence>
<dbReference type="OMA" id="WATMKIV"/>
<keyword evidence="6" id="KW-0378">Hydrolase</keyword>
<feature type="coiled-coil region" evidence="7">
    <location>
        <begin position="420"/>
        <end position="447"/>
    </location>
</feature>
<dbReference type="EC" id="3.4.19.12" evidence="3"/>
<evidence type="ECO:0000313" key="10">
    <source>
        <dbReference type="Proteomes" id="UP000039865"/>
    </source>
</evidence>
<sequence length="553" mass="64511">MESRFGINFQVSEHIDIYDIVQKRWFNGEILQIDLQNKKIKVHYSRMSNQYDEILDFNTDRIQKQWKKGMPFKLGNRLDILEIQNHKWMEATVVEISHDQQKIKVHYKGYASNKDELVDVVNEANRILEVGSISEAEGWAKYSSRHQQEIQDVKNIFKQSSANFNTSSGNSWGMQTPSQIEQEMKSIDWRKEDEKFAKLLYEKRLRIIEMGRDGNCLFRSIAHQAYGDEDEHKMVRQKCMDYILSEKEYFKDFIIGGGEQNVEAYVSRKRMNTVWGDDVEIQALSEIYNRPIEIYAYSSEPMRTFHEQDGCNEPFKLSYHGKSHYNSIVPMNWTYEKVFVSSSPGELENEAIKMSKLREEQTTENQKSLSREQKISEQNIRIIAQTIMRSREDFQIQGKKDMEQVLLASIKEINSTKRDIEGENVQKAMMQSQLEQSEEELIRQAMEQSLQEERQRYKAVKKPGDSIRQADNILKNMDLTDALMQTFQAVNNNMPQTQHKTGGLSSNTDLGLSPGVIFAMQNGFSYEQGYEAVLSAGENQDSILNYLFNKYCL</sequence>
<dbReference type="GO" id="GO:0006508">
    <property type="term" value="P:proteolysis"/>
    <property type="evidence" value="ECO:0007669"/>
    <property type="project" value="UniProtKB-KW"/>
</dbReference>
<proteinExistence type="inferred from homology"/>